<keyword evidence="2" id="KW-1185">Reference proteome</keyword>
<dbReference type="SUPFAM" id="SSF48371">
    <property type="entry name" value="ARM repeat"/>
    <property type="match status" value="1"/>
</dbReference>
<dbReference type="Gene3D" id="1.25.10.10">
    <property type="entry name" value="Leucine-rich Repeat Variant"/>
    <property type="match status" value="1"/>
</dbReference>
<dbReference type="InterPro" id="IPR016024">
    <property type="entry name" value="ARM-type_fold"/>
</dbReference>
<evidence type="ECO:0008006" key="3">
    <source>
        <dbReference type="Google" id="ProtNLM"/>
    </source>
</evidence>
<protein>
    <recommendedName>
        <fullName evidence="3">HEAT repeat domain-containing protein</fullName>
    </recommendedName>
</protein>
<organism evidence="1 2">
    <name type="scientific">Streptomyces camponoticapitis</name>
    <dbReference type="NCBI Taxonomy" id="1616125"/>
    <lineage>
        <taxon>Bacteria</taxon>
        <taxon>Bacillati</taxon>
        <taxon>Actinomycetota</taxon>
        <taxon>Actinomycetes</taxon>
        <taxon>Kitasatosporales</taxon>
        <taxon>Streptomycetaceae</taxon>
        <taxon>Streptomyces</taxon>
    </lineage>
</organism>
<evidence type="ECO:0000313" key="2">
    <source>
        <dbReference type="Proteomes" id="UP000660265"/>
    </source>
</evidence>
<dbReference type="EMBL" id="BMMV01000007">
    <property type="protein sequence ID" value="GGJ94251.1"/>
    <property type="molecule type" value="Genomic_DNA"/>
</dbReference>
<dbReference type="RefSeq" id="WP_229700847.1">
    <property type="nucleotide sequence ID" value="NZ_BMMV01000007.1"/>
</dbReference>
<evidence type="ECO:0000313" key="1">
    <source>
        <dbReference type="EMBL" id="GGJ94251.1"/>
    </source>
</evidence>
<dbReference type="Proteomes" id="UP000660265">
    <property type="component" value="Unassembled WGS sequence"/>
</dbReference>
<accession>A0ABQ2E415</accession>
<comment type="caution">
    <text evidence="1">The sequence shown here is derived from an EMBL/GenBank/DDBJ whole genome shotgun (WGS) entry which is preliminary data.</text>
</comment>
<sequence>MPCTTMGSWSSALAPEKETVVDAIKALADPGLREAARERLAGWGSAAVGPLLDELLGADSPVPHGQIEFVLAKRIGPVAFDGVQAALAAAGDEESRRHVSRVFVALRTVDRYVAALSHPSAEVRNSAAYGIQCACSVAFGREPNPDVDYALVIDALTPLLADPDPDVAQRAEWVLTMLGPGVVERMRDVRVHGPGNLRSRALSVLASVGGEEALSPADRAAVERLIRIKVLDDRAQPLDTCSTSWIAVPTGDQRGIVEVLGLFEARPATFELGLNVGMHDSHDGAEYGRVYVTPEVDGWTLVLGPWCNPVDPERAEDVLRVVTELSRRYGRAQAYYYGEQGGGAGWLVVEDGTVVRRFGSYWSDDGARYTVGGPLPEERDACVEEGITPVGDPGADDEEWADLAAYLSPQLADQLGVSPLDLGPRNSVRGIGAVALTPYAREHGRPHTGAYAI</sequence>
<proteinExistence type="predicted"/>
<name>A0ABQ2E415_9ACTN</name>
<reference evidence="2" key="1">
    <citation type="journal article" date="2019" name="Int. J. Syst. Evol. Microbiol.">
        <title>The Global Catalogue of Microorganisms (GCM) 10K type strain sequencing project: providing services to taxonomists for standard genome sequencing and annotation.</title>
        <authorList>
            <consortium name="The Broad Institute Genomics Platform"/>
            <consortium name="The Broad Institute Genome Sequencing Center for Infectious Disease"/>
            <person name="Wu L."/>
            <person name="Ma J."/>
        </authorList>
    </citation>
    <scope>NUCLEOTIDE SEQUENCE [LARGE SCALE GENOMIC DNA]</scope>
    <source>
        <strain evidence="2">CGMCC 4.7275</strain>
    </source>
</reference>
<dbReference type="InterPro" id="IPR011989">
    <property type="entry name" value="ARM-like"/>
</dbReference>
<gene>
    <name evidence="1" type="ORF">GCM10011583_27130</name>
</gene>